<dbReference type="OrthoDB" id="9759785at2"/>
<dbReference type="InterPro" id="IPR031717">
    <property type="entry name" value="ODO-1/KGD_C"/>
</dbReference>
<evidence type="ECO:0000256" key="4">
    <source>
        <dbReference type="ARBA" id="ARBA00012280"/>
    </source>
</evidence>
<dbReference type="Gene3D" id="3.40.50.970">
    <property type="match status" value="1"/>
</dbReference>
<dbReference type="InterPro" id="IPR005475">
    <property type="entry name" value="Transketolase-like_Pyr-bd"/>
</dbReference>
<sequence>MDHFSFLGNSDPQAIESLYQQYLSDPQSVNPAYCEFFRGFDFARQAYADTSGTQVNKEFRVMELINAYRQRGHLFTQTNPVRARRSYQPTLDIENFGLTPADLSRPFHAGKELGLGVAPLTAIIAHLQQTYCKSIGAEYLYIRKPEVVNWLREKMESIQNTPSFSAEKKRNIYHQLKQAAGLEAFIHKKFVGQKRFSLEGSEVVIPGLRALIEKAANLGAGHVVMGMAHRGRLNVLNNILGKPCEYIFKEFEGDDYANGLSLGDVKYHLGYENQTQTPEGGQINLMLVPNPSHLEAVLPVLQGVARARIDSDYGGDADKVVPVAIHGDAAIAAQGVVYEVVQMAQLPGYHTGGTIHVVINNQIGFTTNYLEARSSTYCTDVAKVTRCPVFHVNGDDAEALVYVMELAMEYRHRFHTDVFVDVLSYRKHGHNEGDEPRFTQPTLYKAIASHSNVRDIYAQHLMQQGLLTPAEHHQAMEAYDQHLESRYEIARSFPHVVIHPFNAGSTQRFRYATQADFEENLPTAIPEDMLQDLAQKVNQLPVEKPFFKKVHKIINDRLQLIANNQCDWAMAEQLAFASLLTQGYPVRLSGQDAQRGTFAHRHAAFTVEDTDEKFIPLQHLDATQAPFTVYNSLLSEYGVLGFEYGHALAAPKGLTLWEAQFGDFSNVAQVVIDQYLSSAEEKWGLQNGLVLLLPHGYEGQGPEHSSARLERFLSLAANGNLQIVNPTTPANFFHLLRRQVMRDIRIPLVVFTPKSLLRHPLCLSPLEAFTNGAFQPIIDDADVLAPSVTRVIFCTGKIYYDLLARKQALNASDVAIIRIEQLHPFPLNAFINTVAQYPNALLHLWVQEEPQNMGAWEYLRSQNLPVELIPIARLVSASPATGLNRLHQKGQDEIINKVFKPCHCDKRLKYCGLQCMEGKTREEILQQHLYFTEPSRFSI</sequence>
<evidence type="ECO:0000313" key="9">
    <source>
        <dbReference type="Proteomes" id="UP000249239"/>
    </source>
</evidence>
<organism evidence="8 9">
    <name type="scientific">Breznakibacter xylanolyticus</name>
    <dbReference type="NCBI Taxonomy" id="990"/>
    <lineage>
        <taxon>Bacteria</taxon>
        <taxon>Pseudomonadati</taxon>
        <taxon>Bacteroidota</taxon>
        <taxon>Bacteroidia</taxon>
        <taxon>Marinilabiliales</taxon>
        <taxon>Marinilabiliaceae</taxon>
        <taxon>Breznakibacter</taxon>
    </lineage>
</organism>
<dbReference type="Gene3D" id="1.10.287.1150">
    <property type="entry name" value="TPP helical domain"/>
    <property type="match status" value="1"/>
</dbReference>
<accession>A0A2W7NUQ6</accession>
<evidence type="ECO:0000256" key="1">
    <source>
        <dbReference type="ARBA" id="ARBA00001964"/>
    </source>
</evidence>
<dbReference type="GO" id="GO:0006099">
    <property type="term" value="P:tricarboxylic acid cycle"/>
    <property type="evidence" value="ECO:0007669"/>
    <property type="project" value="TreeGrafter"/>
</dbReference>
<dbReference type="Gene3D" id="3.40.50.11610">
    <property type="entry name" value="Multifunctional 2-oxoglutarate metabolism enzyme, C-terminal domain"/>
    <property type="match status" value="1"/>
</dbReference>
<dbReference type="GO" id="GO:0004591">
    <property type="term" value="F:oxoglutarate dehydrogenase (succinyl-transferring) activity"/>
    <property type="evidence" value="ECO:0007669"/>
    <property type="project" value="UniProtKB-EC"/>
</dbReference>
<dbReference type="PIRSF" id="PIRSF000157">
    <property type="entry name" value="Oxoglu_dh_E1"/>
    <property type="match status" value="1"/>
</dbReference>
<dbReference type="Pfam" id="PF16870">
    <property type="entry name" value="OxoGdeHyase_C"/>
    <property type="match status" value="1"/>
</dbReference>
<dbReference type="InterPro" id="IPR042179">
    <property type="entry name" value="KGD_C_sf"/>
</dbReference>
<protein>
    <recommendedName>
        <fullName evidence="4">oxoglutarate dehydrogenase (succinyl-transferring)</fullName>
        <ecNumber evidence="4">1.2.4.2</ecNumber>
    </recommendedName>
</protein>
<name>A0A2W7NUQ6_9BACT</name>
<dbReference type="GO" id="GO:0030976">
    <property type="term" value="F:thiamine pyrophosphate binding"/>
    <property type="evidence" value="ECO:0007669"/>
    <property type="project" value="InterPro"/>
</dbReference>
<feature type="domain" description="Transketolase-like pyrimidine-binding" evidence="7">
    <location>
        <begin position="566"/>
        <end position="759"/>
    </location>
</feature>
<dbReference type="AlphaFoldDB" id="A0A2W7NUQ6"/>
<dbReference type="GO" id="GO:0005829">
    <property type="term" value="C:cytosol"/>
    <property type="evidence" value="ECO:0007669"/>
    <property type="project" value="TreeGrafter"/>
</dbReference>
<dbReference type="EC" id="1.2.4.2" evidence="4"/>
<evidence type="ECO:0000313" key="8">
    <source>
        <dbReference type="EMBL" id="PZX20324.1"/>
    </source>
</evidence>
<dbReference type="NCBIfam" id="TIGR00239">
    <property type="entry name" value="2oxo_dh_E1"/>
    <property type="match status" value="1"/>
</dbReference>
<dbReference type="Proteomes" id="UP000249239">
    <property type="component" value="Unassembled WGS sequence"/>
</dbReference>
<reference evidence="8 9" key="1">
    <citation type="submission" date="2018-06" db="EMBL/GenBank/DDBJ databases">
        <title>Genomic Encyclopedia of Archaeal and Bacterial Type Strains, Phase II (KMG-II): from individual species to whole genera.</title>
        <authorList>
            <person name="Goeker M."/>
        </authorList>
    </citation>
    <scope>NUCLEOTIDE SEQUENCE [LARGE SCALE GENOMIC DNA]</scope>
    <source>
        <strain evidence="8 9">DSM 6779</strain>
    </source>
</reference>
<dbReference type="CDD" id="cd02016">
    <property type="entry name" value="TPP_E1_OGDC_like"/>
    <property type="match status" value="1"/>
</dbReference>
<dbReference type="NCBIfam" id="NF006914">
    <property type="entry name" value="PRK09404.1"/>
    <property type="match status" value="1"/>
</dbReference>
<dbReference type="Pfam" id="PF00676">
    <property type="entry name" value="E1_dh"/>
    <property type="match status" value="1"/>
</dbReference>
<dbReference type="InterPro" id="IPR032106">
    <property type="entry name" value="2-oxogl_dehyd_N"/>
</dbReference>
<comment type="cofactor">
    <cofactor evidence="1">
        <name>thiamine diphosphate</name>
        <dbReference type="ChEBI" id="CHEBI:58937"/>
    </cofactor>
</comment>
<dbReference type="Gene3D" id="3.40.50.12470">
    <property type="match status" value="1"/>
</dbReference>
<dbReference type="PANTHER" id="PTHR23152">
    <property type="entry name" value="2-OXOGLUTARATE DEHYDROGENASE"/>
    <property type="match status" value="1"/>
</dbReference>
<keyword evidence="5" id="KW-0560">Oxidoreductase</keyword>
<evidence type="ECO:0000256" key="3">
    <source>
        <dbReference type="ARBA" id="ARBA00006936"/>
    </source>
</evidence>
<proteinExistence type="inferred from homology"/>
<dbReference type="GO" id="GO:0045252">
    <property type="term" value="C:oxoglutarate dehydrogenase complex"/>
    <property type="evidence" value="ECO:0007669"/>
    <property type="project" value="TreeGrafter"/>
</dbReference>
<dbReference type="InterPro" id="IPR011603">
    <property type="entry name" value="2oxoglutarate_DH_E1"/>
</dbReference>
<dbReference type="EMBL" id="QKZK01000002">
    <property type="protein sequence ID" value="PZX20324.1"/>
    <property type="molecule type" value="Genomic_DNA"/>
</dbReference>
<keyword evidence="6" id="KW-0786">Thiamine pyrophosphate</keyword>
<evidence type="ECO:0000259" key="7">
    <source>
        <dbReference type="SMART" id="SM00861"/>
    </source>
</evidence>
<comment type="caution">
    <text evidence="8">The sequence shown here is derived from an EMBL/GenBank/DDBJ whole genome shotgun (WGS) entry which is preliminary data.</text>
</comment>
<dbReference type="InterPro" id="IPR029061">
    <property type="entry name" value="THDP-binding"/>
</dbReference>
<keyword evidence="9" id="KW-1185">Reference proteome</keyword>
<dbReference type="SUPFAM" id="SSF52518">
    <property type="entry name" value="Thiamin diphosphate-binding fold (THDP-binding)"/>
    <property type="match status" value="2"/>
</dbReference>
<comment type="function">
    <text evidence="2">E1 component of the 2-oxoglutarate dehydrogenase (OGDH) complex which catalyzes the decarboxylation of 2-oxoglutarate, the first step in the conversion of 2-oxoglutarate to succinyl-CoA and CO(2).</text>
</comment>
<dbReference type="SMART" id="SM00861">
    <property type="entry name" value="Transket_pyr"/>
    <property type="match status" value="1"/>
</dbReference>
<dbReference type="NCBIfam" id="NF008907">
    <property type="entry name" value="PRK12270.1"/>
    <property type="match status" value="1"/>
</dbReference>
<evidence type="ECO:0000256" key="5">
    <source>
        <dbReference type="ARBA" id="ARBA00023002"/>
    </source>
</evidence>
<dbReference type="InterPro" id="IPR001017">
    <property type="entry name" value="DH_E1"/>
</dbReference>
<dbReference type="PANTHER" id="PTHR23152:SF4">
    <property type="entry name" value="2-OXOADIPATE DEHYDROGENASE COMPLEX COMPONENT E1"/>
    <property type="match status" value="1"/>
</dbReference>
<dbReference type="RefSeq" id="WP_111444058.1">
    <property type="nucleotide sequence ID" value="NZ_QKZK01000002.1"/>
</dbReference>
<evidence type="ECO:0000256" key="2">
    <source>
        <dbReference type="ARBA" id="ARBA00003906"/>
    </source>
</evidence>
<comment type="similarity">
    <text evidence="3">Belongs to the alpha-ketoglutarate dehydrogenase family.</text>
</comment>
<evidence type="ECO:0000256" key="6">
    <source>
        <dbReference type="ARBA" id="ARBA00023052"/>
    </source>
</evidence>
<dbReference type="Pfam" id="PF02779">
    <property type="entry name" value="Transket_pyr"/>
    <property type="match status" value="1"/>
</dbReference>
<dbReference type="Pfam" id="PF16078">
    <property type="entry name" value="2-oxogl_dehyd_N"/>
    <property type="match status" value="1"/>
</dbReference>
<gene>
    <name evidence="8" type="ORF">LX69_00321</name>
</gene>